<organism evidence="12 13">
    <name type="scientific">Aquibacillus albus</name>
    <dbReference type="NCBI Taxonomy" id="1168171"/>
    <lineage>
        <taxon>Bacteria</taxon>
        <taxon>Bacillati</taxon>
        <taxon>Bacillota</taxon>
        <taxon>Bacilli</taxon>
        <taxon>Bacillales</taxon>
        <taxon>Bacillaceae</taxon>
        <taxon>Aquibacillus</taxon>
    </lineage>
</organism>
<keyword evidence="9" id="KW-0119">Carbohydrate metabolism</keyword>
<dbReference type="SUPFAM" id="SSF75005">
    <property type="entry name" value="Arabinanase/levansucrase/invertase"/>
    <property type="match status" value="1"/>
</dbReference>
<keyword evidence="9" id="KW-0963">Cytoplasm</keyword>
<feature type="domain" description="Glycosyl hydrolase family 32 C-terminal" evidence="11">
    <location>
        <begin position="352"/>
        <end position="479"/>
    </location>
</feature>
<evidence type="ECO:0000256" key="4">
    <source>
        <dbReference type="ARBA" id="ARBA00019623"/>
    </source>
</evidence>
<evidence type="ECO:0000313" key="12">
    <source>
        <dbReference type="EMBL" id="MBM7572570.1"/>
    </source>
</evidence>
<sequence>MKEFGKKALTLNIERDRFLKEQAMERLEKYRETTSQDPFRMQYHMIPPVGLLNDPNGFIYYKGEYHLFFQWNPFETKHGPKFWGHYSSTNLVDWQLQPIALAPSDWFDKNGCYSGSAVEHEGKLYLFYTGNVRDENGDRESYQCLAVSADGVHFEKKGPVISVPKGYTAHFRDPKVWKENNRWYMVIGAQTEEEQGCVVLYGSDDLEQWEFIGRLAGTSQSNEESFGYMWECPDLFSLGDKDVLLFSPQGIPADGYHYNNIYQSGYFVGKANLDKGTFEHQEFVELDQGFDFYAPQTTLDSGQRRLMFGWMGVPEENEAFHPTLEYEWIHAMTIPRELKLVDGCVYQSPVEELKQLRENAVEYKEVTIRNQFELDNVGKLAFELMVDILSNSSKQFTIWLGKYTRVIFNQAKNRLTFERKSIKTNEIEARHYKIEKIDKLHLFIDASSVEMFVNNGAKVFTSRIFEHPDNRKVTFEVSDAMTIDVFTWDLRGQ</sequence>
<feature type="domain" description="Glycosyl hydrolase family 32 N-terminal" evidence="10">
    <location>
        <begin position="44"/>
        <end position="349"/>
    </location>
</feature>
<name>A0ABS2N352_9BACI</name>
<evidence type="ECO:0000256" key="2">
    <source>
        <dbReference type="ARBA" id="ARBA00009902"/>
    </source>
</evidence>
<dbReference type="NCBIfam" id="TIGR01322">
    <property type="entry name" value="scrB_fam"/>
    <property type="match status" value="1"/>
</dbReference>
<keyword evidence="13" id="KW-1185">Reference proteome</keyword>
<dbReference type="InterPro" id="IPR051214">
    <property type="entry name" value="GH32_Enzymes"/>
</dbReference>
<gene>
    <name evidence="12" type="ORF">JOC48_003101</name>
</gene>
<dbReference type="InterPro" id="IPR023296">
    <property type="entry name" value="Glyco_hydro_beta-prop_sf"/>
</dbReference>
<dbReference type="CDD" id="cd18623">
    <property type="entry name" value="GH32_ScrB-like"/>
    <property type="match status" value="1"/>
</dbReference>
<evidence type="ECO:0000313" key="13">
    <source>
        <dbReference type="Proteomes" id="UP001296943"/>
    </source>
</evidence>
<evidence type="ECO:0000256" key="6">
    <source>
        <dbReference type="ARBA" id="ARBA00023295"/>
    </source>
</evidence>
<evidence type="ECO:0000256" key="3">
    <source>
        <dbReference type="ARBA" id="ARBA00012758"/>
    </source>
</evidence>
<evidence type="ECO:0000256" key="5">
    <source>
        <dbReference type="ARBA" id="ARBA00022801"/>
    </source>
</evidence>
<evidence type="ECO:0000259" key="10">
    <source>
        <dbReference type="Pfam" id="PF00251"/>
    </source>
</evidence>
<protein>
    <recommendedName>
        <fullName evidence="4 8">Sucrose-6-phosphate hydrolase</fullName>
        <ecNumber evidence="3 8">3.2.1.26</ecNumber>
    </recommendedName>
    <alternativeName>
        <fullName evidence="7 9">Invertase</fullName>
    </alternativeName>
</protein>
<dbReference type="InterPro" id="IPR013189">
    <property type="entry name" value="Glyco_hydro_32_C"/>
</dbReference>
<dbReference type="SUPFAM" id="SSF49899">
    <property type="entry name" value="Concanavalin A-like lectins/glucanases"/>
    <property type="match status" value="1"/>
</dbReference>
<comment type="function">
    <text evidence="9">Enables the bacterium to metabolize sucrose as a sole carbon source.</text>
</comment>
<dbReference type="RefSeq" id="WP_204501076.1">
    <property type="nucleotide sequence ID" value="NZ_JAFBDR010000019.1"/>
</dbReference>
<dbReference type="Proteomes" id="UP001296943">
    <property type="component" value="Unassembled WGS sequence"/>
</dbReference>
<dbReference type="Gene3D" id="2.115.10.20">
    <property type="entry name" value="Glycosyl hydrolase domain, family 43"/>
    <property type="match status" value="1"/>
</dbReference>
<dbReference type="Gene3D" id="2.60.120.560">
    <property type="entry name" value="Exo-inulinase, domain 1"/>
    <property type="match status" value="1"/>
</dbReference>
<dbReference type="PANTHER" id="PTHR43101">
    <property type="entry name" value="BETA-FRUCTOSIDASE"/>
    <property type="match status" value="1"/>
</dbReference>
<evidence type="ECO:0000256" key="8">
    <source>
        <dbReference type="RuleBase" id="RU362110"/>
    </source>
</evidence>
<dbReference type="InterPro" id="IPR018053">
    <property type="entry name" value="Glyco_hydro_32_AS"/>
</dbReference>
<evidence type="ECO:0000256" key="9">
    <source>
        <dbReference type="RuleBase" id="RU365015"/>
    </source>
</evidence>
<dbReference type="InterPro" id="IPR013148">
    <property type="entry name" value="Glyco_hydro_32_N"/>
</dbReference>
<dbReference type="PANTHER" id="PTHR43101:SF1">
    <property type="entry name" value="BETA-FRUCTOSIDASE"/>
    <property type="match status" value="1"/>
</dbReference>
<dbReference type="PROSITE" id="PS00609">
    <property type="entry name" value="GLYCOSYL_HYDROL_F32"/>
    <property type="match status" value="1"/>
</dbReference>
<dbReference type="Pfam" id="PF08244">
    <property type="entry name" value="Glyco_hydro_32C"/>
    <property type="match status" value="1"/>
</dbReference>
<comment type="similarity">
    <text evidence="2 8">Belongs to the glycosyl hydrolase 32 family.</text>
</comment>
<dbReference type="InterPro" id="IPR001362">
    <property type="entry name" value="Glyco_hydro_32"/>
</dbReference>
<evidence type="ECO:0000256" key="1">
    <source>
        <dbReference type="ARBA" id="ARBA00004914"/>
    </source>
</evidence>
<comment type="subcellular location">
    <subcellularLocation>
        <location evidence="9">Cytoplasm</location>
    </subcellularLocation>
</comment>
<dbReference type="SMART" id="SM00640">
    <property type="entry name" value="Glyco_32"/>
    <property type="match status" value="1"/>
</dbReference>
<dbReference type="EC" id="3.2.1.26" evidence="3 8"/>
<proteinExistence type="inferred from homology"/>
<accession>A0ABS2N352</accession>
<reference evidence="12 13" key="1">
    <citation type="submission" date="2021-01" db="EMBL/GenBank/DDBJ databases">
        <title>Genomic Encyclopedia of Type Strains, Phase IV (KMG-IV): sequencing the most valuable type-strain genomes for metagenomic binning, comparative biology and taxonomic classification.</title>
        <authorList>
            <person name="Goeker M."/>
        </authorList>
    </citation>
    <scope>NUCLEOTIDE SEQUENCE [LARGE SCALE GENOMIC DNA]</scope>
    <source>
        <strain evidence="12 13">DSM 23711</strain>
    </source>
</reference>
<dbReference type="EMBL" id="JAFBDR010000019">
    <property type="protein sequence ID" value="MBM7572570.1"/>
    <property type="molecule type" value="Genomic_DNA"/>
</dbReference>
<evidence type="ECO:0000256" key="7">
    <source>
        <dbReference type="ARBA" id="ARBA00033367"/>
    </source>
</evidence>
<dbReference type="InterPro" id="IPR006232">
    <property type="entry name" value="Suc6P_hydrolase"/>
</dbReference>
<dbReference type="GO" id="GO:0004564">
    <property type="term" value="F:beta-fructofuranosidase activity"/>
    <property type="evidence" value="ECO:0007669"/>
    <property type="project" value="UniProtKB-EC"/>
</dbReference>
<comment type="catalytic activity">
    <reaction evidence="8">
        <text>Hydrolysis of terminal non-reducing beta-D-fructofuranoside residues in beta-D-fructofuranosides.</text>
        <dbReference type="EC" id="3.2.1.26"/>
    </reaction>
</comment>
<comment type="caution">
    <text evidence="12">The sequence shown here is derived from an EMBL/GenBank/DDBJ whole genome shotgun (WGS) entry which is preliminary data.</text>
</comment>
<evidence type="ECO:0000259" key="11">
    <source>
        <dbReference type="Pfam" id="PF08244"/>
    </source>
</evidence>
<keyword evidence="6 8" id="KW-0326">Glycosidase</keyword>
<comment type="pathway">
    <text evidence="1 9">Glycan biosynthesis; sucrose metabolism.</text>
</comment>
<keyword evidence="5 8" id="KW-0378">Hydrolase</keyword>
<dbReference type="InterPro" id="IPR013320">
    <property type="entry name" value="ConA-like_dom_sf"/>
</dbReference>
<dbReference type="Pfam" id="PF00251">
    <property type="entry name" value="Glyco_hydro_32N"/>
    <property type="match status" value="1"/>
</dbReference>